<dbReference type="Proteomes" id="UP000183410">
    <property type="component" value="Unassembled WGS sequence"/>
</dbReference>
<organism evidence="1 2">
    <name type="scientific">Paenibacillus algorifonticola</name>
    <dbReference type="NCBI Taxonomy" id="684063"/>
    <lineage>
        <taxon>Bacteria</taxon>
        <taxon>Bacillati</taxon>
        <taxon>Bacillota</taxon>
        <taxon>Bacilli</taxon>
        <taxon>Bacillales</taxon>
        <taxon>Paenibacillaceae</taxon>
        <taxon>Paenibacillus</taxon>
    </lineage>
</organism>
<keyword evidence="2" id="KW-1185">Reference proteome</keyword>
<gene>
    <name evidence="1" type="ORF">SAMN04487969_1463</name>
</gene>
<sequence>MTLNQEIEKLTEAMKKTESTRLYERYLAIWLHLEGRTLTENADILGRSFPAISGYWKSYRENGLAGLDLGEYPGVSKRFSDEQEQRLKQVIADQRPVDVGFEVKYTWTLKLIRPWLLRNLVKNTPLGNETMQRKKRLVNLESLFGLKILKVDWSSFGRNNEL</sequence>
<protein>
    <submittedName>
        <fullName evidence="1">Uncharacterized protein</fullName>
    </submittedName>
</protein>
<dbReference type="InterPro" id="IPR009057">
    <property type="entry name" value="Homeodomain-like_sf"/>
</dbReference>
<dbReference type="EMBL" id="FONN01000046">
    <property type="protein sequence ID" value="SFF46938.1"/>
    <property type="molecule type" value="Genomic_DNA"/>
</dbReference>
<evidence type="ECO:0000313" key="2">
    <source>
        <dbReference type="Proteomes" id="UP000183410"/>
    </source>
</evidence>
<name>A0A1I2IYZ3_9BACL</name>
<reference evidence="2" key="1">
    <citation type="submission" date="2016-10" db="EMBL/GenBank/DDBJ databases">
        <authorList>
            <person name="Varghese N."/>
            <person name="Submissions S."/>
        </authorList>
    </citation>
    <scope>NUCLEOTIDE SEQUENCE [LARGE SCALE GENOMIC DNA]</scope>
    <source>
        <strain evidence="2">CGMCC 1.10223</strain>
    </source>
</reference>
<dbReference type="SUPFAM" id="SSF46689">
    <property type="entry name" value="Homeodomain-like"/>
    <property type="match status" value="1"/>
</dbReference>
<evidence type="ECO:0000313" key="1">
    <source>
        <dbReference type="EMBL" id="SFF46938.1"/>
    </source>
</evidence>
<dbReference type="AlphaFoldDB" id="A0A1I2IYZ3"/>
<proteinExistence type="predicted"/>
<accession>A0A1I2IYZ3</accession>